<dbReference type="EMBL" id="JAUDEA010000001">
    <property type="protein sequence ID" value="MDM8270361.1"/>
    <property type="molecule type" value="Genomic_DNA"/>
</dbReference>
<reference evidence="1 2" key="1">
    <citation type="submission" date="2023-06" db="EMBL/GenBank/DDBJ databases">
        <title>Identification and characterization of horizontal gene transfer across gut microbiota members of farm animals based on homology search.</title>
        <authorList>
            <person name="Schwarzerova J."/>
            <person name="Nykrynova M."/>
            <person name="Jureckova K."/>
            <person name="Cejkova D."/>
            <person name="Rychlik I."/>
        </authorList>
    </citation>
    <scope>NUCLEOTIDE SEQUENCE [LARGE SCALE GENOMIC DNA]</scope>
    <source>
        <strain evidence="1 2">153_Feed</strain>
    </source>
</reference>
<accession>A0ABT7V169</accession>
<dbReference type="RefSeq" id="WP_289510461.1">
    <property type="nucleotide sequence ID" value="NZ_JAUDEA010000001.1"/>
</dbReference>
<gene>
    <name evidence="1" type="ORF">QUW25_01475</name>
</gene>
<comment type="caution">
    <text evidence="1">The sequence shown here is derived from an EMBL/GenBank/DDBJ whole genome shotgun (WGS) entry which is preliminary data.</text>
</comment>
<proteinExistence type="predicted"/>
<keyword evidence="2" id="KW-1185">Reference proteome</keyword>
<evidence type="ECO:0000313" key="1">
    <source>
        <dbReference type="EMBL" id="MDM8270361.1"/>
    </source>
</evidence>
<organism evidence="1 2">
    <name type="scientific">Thermophilibacter provencensis</name>
    <dbReference type="NCBI Taxonomy" id="1852386"/>
    <lineage>
        <taxon>Bacteria</taxon>
        <taxon>Bacillati</taxon>
        <taxon>Actinomycetota</taxon>
        <taxon>Coriobacteriia</taxon>
        <taxon>Coriobacteriales</taxon>
        <taxon>Atopobiaceae</taxon>
        <taxon>Thermophilibacter</taxon>
    </lineage>
</organism>
<evidence type="ECO:0000313" key="2">
    <source>
        <dbReference type="Proteomes" id="UP001529256"/>
    </source>
</evidence>
<reference evidence="2" key="2">
    <citation type="submission" date="2023-06" db="EMBL/GenBank/DDBJ databases">
        <title>Identification and characterization of horizontal gene transfer across gut microbiota members of farm animals based on homology search.</title>
        <authorList>
            <person name="Zeman M."/>
            <person name="Kubasova T."/>
            <person name="Jahodarova E."/>
            <person name="Nykrynova M."/>
            <person name="Rychlik I."/>
        </authorList>
    </citation>
    <scope>NUCLEOTIDE SEQUENCE [LARGE SCALE GENOMIC DNA]</scope>
    <source>
        <strain evidence="2">153_Feed</strain>
    </source>
</reference>
<dbReference type="Proteomes" id="UP001529256">
    <property type="component" value="Unassembled WGS sequence"/>
</dbReference>
<evidence type="ECO:0008006" key="3">
    <source>
        <dbReference type="Google" id="ProtNLM"/>
    </source>
</evidence>
<name>A0ABT7V169_9ACTN</name>
<protein>
    <recommendedName>
        <fullName evidence="3">Host cell division inhibitor Icd-like protein</fullName>
    </recommendedName>
</protein>
<reference evidence="1 2" key="3">
    <citation type="submission" date="2023-06" db="EMBL/GenBank/DDBJ databases">
        <authorList>
            <person name="Zeman M."/>
            <person name="Kubasova T."/>
            <person name="Jahodarova E."/>
            <person name="Nykrynova M."/>
            <person name="Rychlik I."/>
        </authorList>
    </citation>
    <scope>NUCLEOTIDE SEQUENCE [LARGE SCALE GENOMIC DNA]</scope>
    <source>
        <strain evidence="1 2">153_Feed</strain>
    </source>
</reference>
<sequence>MMLNPRRKTFSKSNCNCRAVHNMCGENAYNARAAQGLSLGRPAQILPAQPACFVFLSAFFLRARAAVSQRIYAYFLRDNMSDLDFCNVSAGKPACFWRDNIILLSRRFARPFTCAFATFPQVNNMSHFASPENLIVALANGGEHDAG</sequence>